<protein>
    <submittedName>
        <fullName evidence="1">Uncharacterized protein</fullName>
    </submittedName>
</protein>
<name>A0A4Y2DX00_ARAVE</name>
<comment type="caution">
    <text evidence="1">The sequence shown here is derived from an EMBL/GenBank/DDBJ whole genome shotgun (WGS) entry which is preliminary data.</text>
</comment>
<dbReference type="OrthoDB" id="6449261at2759"/>
<keyword evidence="2" id="KW-1185">Reference proteome</keyword>
<dbReference type="Proteomes" id="UP000499080">
    <property type="component" value="Unassembled WGS sequence"/>
</dbReference>
<proteinExistence type="predicted"/>
<organism evidence="1 2">
    <name type="scientific">Araneus ventricosus</name>
    <name type="common">Orbweaver spider</name>
    <name type="synonym">Epeira ventricosa</name>
    <dbReference type="NCBI Taxonomy" id="182803"/>
    <lineage>
        <taxon>Eukaryota</taxon>
        <taxon>Metazoa</taxon>
        <taxon>Ecdysozoa</taxon>
        <taxon>Arthropoda</taxon>
        <taxon>Chelicerata</taxon>
        <taxon>Arachnida</taxon>
        <taxon>Araneae</taxon>
        <taxon>Araneomorphae</taxon>
        <taxon>Entelegynae</taxon>
        <taxon>Araneoidea</taxon>
        <taxon>Araneidae</taxon>
        <taxon>Araneus</taxon>
    </lineage>
</organism>
<evidence type="ECO:0000313" key="1">
    <source>
        <dbReference type="EMBL" id="GBM21281.1"/>
    </source>
</evidence>
<reference evidence="1 2" key="1">
    <citation type="journal article" date="2019" name="Sci. Rep.">
        <title>Orb-weaving spider Araneus ventricosus genome elucidates the spidroin gene catalogue.</title>
        <authorList>
            <person name="Kono N."/>
            <person name="Nakamura H."/>
            <person name="Ohtoshi R."/>
            <person name="Moran D.A.P."/>
            <person name="Shinohara A."/>
            <person name="Yoshida Y."/>
            <person name="Fujiwara M."/>
            <person name="Mori M."/>
            <person name="Tomita M."/>
            <person name="Arakawa K."/>
        </authorList>
    </citation>
    <scope>NUCLEOTIDE SEQUENCE [LARGE SCALE GENOMIC DNA]</scope>
</reference>
<dbReference type="AlphaFoldDB" id="A0A4Y2DX00"/>
<sequence>MPILRDTRTTVDIVSRNRIRPEMLTGEHICVQQTFDEKPIYLRLAEVELKGRFGQLKTKVAVVCSEADKGKYLLGNHTAALLGKDREHLLLPKLYAVQTRAQKRGAEQKKEIGQLRNTFSKGIKTKEAGKLRISKVLASYPLTTRSSDMTAQRQTKQSIS</sequence>
<gene>
    <name evidence="1" type="ORF">AVEN_149867_1</name>
</gene>
<evidence type="ECO:0000313" key="2">
    <source>
        <dbReference type="Proteomes" id="UP000499080"/>
    </source>
</evidence>
<accession>A0A4Y2DX00</accession>
<dbReference type="EMBL" id="BGPR01000457">
    <property type="protein sequence ID" value="GBM21281.1"/>
    <property type="molecule type" value="Genomic_DNA"/>
</dbReference>